<sequence>MGAIGFDALLWLHSKITTHDGSEFNRIDGMLRFKRRFRRLFVAPFEEFDPVLQLLPSGYGSHDYALWLHHRYTDNKICLATKVHALGLDQVNALAFWDCLQRYMDVTQPLPDLPVLEQSRHLDPVTVAYDVKAGRNPRRWRDQSEKGWLATGLKQLTQQLEQYPWQKQPCIIKARIDPSLSIEAYYRAQEAKGIQATPKADDFDDIHRG</sequence>
<protein>
    <submittedName>
        <fullName evidence="1">Uncharacterized protein</fullName>
    </submittedName>
</protein>
<gene>
    <name evidence="1" type="ORF">NK667_07655</name>
</gene>
<evidence type="ECO:0000313" key="2">
    <source>
        <dbReference type="Proteomes" id="UP001059607"/>
    </source>
</evidence>
<evidence type="ECO:0000313" key="1">
    <source>
        <dbReference type="EMBL" id="UTO17806.1"/>
    </source>
</evidence>
<proteinExistence type="predicted"/>
<accession>A0ABY5EQ08</accession>
<reference evidence="1" key="1">
    <citation type="submission" date="2022-07" db="EMBL/GenBank/DDBJ databases">
        <title>Pseudomonas nunamit sp. nov. an antifungal species isolated from Greenland.</title>
        <authorList>
            <person name="Ntana F."/>
            <person name="Hennessy R.C."/>
            <person name="Zervas A."/>
            <person name="Stougaard P."/>
        </authorList>
    </citation>
    <scope>NUCLEOTIDE SEQUENCE</scope>
    <source>
        <strain evidence="1">In5</strain>
    </source>
</reference>
<name>A0ABY5EQ08_9PSED</name>
<dbReference type="RefSeq" id="WP_054614249.1">
    <property type="nucleotide sequence ID" value="NZ_CP101125.1"/>
</dbReference>
<dbReference type="Proteomes" id="UP001059607">
    <property type="component" value="Chromosome"/>
</dbReference>
<dbReference type="EMBL" id="CP101125">
    <property type="protein sequence ID" value="UTO17806.1"/>
    <property type="molecule type" value="Genomic_DNA"/>
</dbReference>
<organism evidence="1 2">
    <name type="scientific">Pseudomonas nunensis</name>
    <dbReference type="NCBI Taxonomy" id="2961896"/>
    <lineage>
        <taxon>Bacteria</taxon>
        <taxon>Pseudomonadati</taxon>
        <taxon>Pseudomonadota</taxon>
        <taxon>Gammaproteobacteria</taxon>
        <taxon>Pseudomonadales</taxon>
        <taxon>Pseudomonadaceae</taxon>
        <taxon>Pseudomonas</taxon>
    </lineage>
</organism>
<keyword evidence="2" id="KW-1185">Reference proteome</keyword>